<sequence length="56" mass="6444">MLRSSLMLQSMVFSPQKEELIIQCHRIIGSRRKTSTAKLSPALRTLLPKHLERAIQ</sequence>
<dbReference type="Proteomes" id="UP000011750">
    <property type="component" value="Chromosome A02"/>
</dbReference>
<organism evidence="1 2">
    <name type="scientific">Brassica campestris</name>
    <name type="common">Field mustard</name>
    <dbReference type="NCBI Taxonomy" id="3711"/>
    <lineage>
        <taxon>Eukaryota</taxon>
        <taxon>Viridiplantae</taxon>
        <taxon>Streptophyta</taxon>
        <taxon>Embryophyta</taxon>
        <taxon>Tracheophyta</taxon>
        <taxon>Spermatophyta</taxon>
        <taxon>Magnoliopsida</taxon>
        <taxon>eudicotyledons</taxon>
        <taxon>Gunneridae</taxon>
        <taxon>Pentapetalae</taxon>
        <taxon>rosids</taxon>
        <taxon>malvids</taxon>
        <taxon>Brassicales</taxon>
        <taxon>Brassicaceae</taxon>
        <taxon>Brassiceae</taxon>
        <taxon>Brassica</taxon>
    </lineage>
</organism>
<dbReference type="InParanoid" id="M4EW64"/>
<proteinExistence type="predicted"/>
<evidence type="ECO:0000313" key="1">
    <source>
        <dbReference type="EnsemblPlants" id="Bra033048.1-P"/>
    </source>
</evidence>
<reference evidence="1 2" key="1">
    <citation type="journal article" date="2011" name="Nat. Genet.">
        <title>The genome of the mesopolyploid crop species Brassica rapa.</title>
        <authorList>
            <consortium name="Brassica rapa Genome Sequencing Project Consortium"/>
            <person name="Wang X."/>
            <person name="Wang H."/>
            <person name="Wang J."/>
            <person name="Sun R."/>
            <person name="Wu J."/>
            <person name="Liu S."/>
            <person name="Bai Y."/>
            <person name="Mun J.H."/>
            <person name="Bancroft I."/>
            <person name="Cheng F."/>
            <person name="Huang S."/>
            <person name="Li X."/>
            <person name="Hua W."/>
            <person name="Wang J."/>
            <person name="Wang X."/>
            <person name="Freeling M."/>
            <person name="Pires J.C."/>
            <person name="Paterson A.H."/>
            <person name="Chalhoub B."/>
            <person name="Wang B."/>
            <person name="Hayward A."/>
            <person name="Sharpe A.G."/>
            <person name="Park B.S."/>
            <person name="Weisshaar B."/>
            <person name="Liu B."/>
            <person name="Li B."/>
            <person name="Liu B."/>
            <person name="Tong C."/>
            <person name="Song C."/>
            <person name="Duran C."/>
            <person name="Peng C."/>
            <person name="Geng C."/>
            <person name="Koh C."/>
            <person name="Lin C."/>
            <person name="Edwards D."/>
            <person name="Mu D."/>
            <person name="Shen D."/>
            <person name="Soumpourou E."/>
            <person name="Li F."/>
            <person name="Fraser F."/>
            <person name="Conant G."/>
            <person name="Lassalle G."/>
            <person name="King G.J."/>
            <person name="Bonnema G."/>
            <person name="Tang H."/>
            <person name="Wang H."/>
            <person name="Belcram H."/>
            <person name="Zhou H."/>
            <person name="Hirakawa H."/>
            <person name="Abe H."/>
            <person name="Guo H."/>
            <person name="Wang H."/>
            <person name="Jin H."/>
            <person name="Parkin I.A."/>
            <person name="Batley J."/>
            <person name="Kim J.S."/>
            <person name="Just J."/>
            <person name="Li J."/>
            <person name="Xu J."/>
            <person name="Deng J."/>
            <person name="Kim J.A."/>
            <person name="Li J."/>
            <person name="Yu J."/>
            <person name="Meng J."/>
            <person name="Wang J."/>
            <person name="Min J."/>
            <person name="Poulain J."/>
            <person name="Wang J."/>
            <person name="Hatakeyama K."/>
            <person name="Wu K."/>
            <person name="Wang L."/>
            <person name="Fang L."/>
            <person name="Trick M."/>
            <person name="Links M.G."/>
            <person name="Zhao M."/>
            <person name="Jin M."/>
            <person name="Ramchiary N."/>
            <person name="Drou N."/>
            <person name="Berkman P.J."/>
            <person name="Cai Q."/>
            <person name="Huang Q."/>
            <person name="Li R."/>
            <person name="Tabata S."/>
            <person name="Cheng S."/>
            <person name="Zhang S."/>
            <person name="Zhang S."/>
            <person name="Huang S."/>
            <person name="Sato S."/>
            <person name="Sun S."/>
            <person name="Kwon S.J."/>
            <person name="Choi S.R."/>
            <person name="Lee T.H."/>
            <person name="Fan W."/>
            <person name="Zhao X."/>
            <person name="Tan X."/>
            <person name="Xu X."/>
            <person name="Wang Y."/>
            <person name="Qiu Y."/>
            <person name="Yin Y."/>
            <person name="Li Y."/>
            <person name="Du Y."/>
            <person name="Liao Y."/>
            <person name="Lim Y."/>
            <person name="Narusaka Y."/>
            <person name="Wang Y."/>
            <person name="Wang Z."/>
            <person name="Li Z."/>
            <person name="Wang Z."/>
            <person name="Xiong Z."/>
            <person name="Zhang Z."/>
        </authorList>
    </citation>
    <scope>NUCLEOTIDE SEQUENCE [LARGE SCALE GENOMIC DNA]</scope>
    <source>
        <strain evidence="1 2">cv. Chiifu-401-42</strain>
    </source>
</reference>
<dbReference type="EnsemblPlants" id="Bra033048.1">
    <property type="protein sequence ID" value="Bra033048.1-P"/>
    <property type="gene ID" value="Bra033048"/>
</dbReference>
<protein>
    <submittedName>
        <fullName evidence="1">Uncharacterized protein</fullName>
    </submittedName>
</protein>
<dbReference type="AlphaFoldDB" id="M4EW64"/>
<reference evidence="1 2" key="2">
    <citation type="journal article" date="2018" name="Hortic Res">
        <title>Improved Brassica rapa reference genome by single-molecule sequencing and chromosome conformation capture technologies.</title>
        <authorList>
            <person name="Zhang L."/>
            <person name="Cai X."/>
            <person name="Wu J."/>
            <person name="Liu M."/>
            <person name="Grob S."/>
            <person name="Cheng F."/>
            <person name="Liang J."/>
            <person name="Cai C."/>
            <person name="Liu Z."/>
            <person name="Liu B."/>
            <person name="Wang F."/>
            <person name="Li S."/>
            <person name="Liu F."/>
            <person name="Li X."/>
            <person name="Cheng L."/>
            <person name="Yang W."/>
            <person name="Li M.H."/>
            <person name="Grossniklaus U."/>
            <person name="Zheng H."/>
            <person name="Wang X."/>
        </authorList>
    </citation>
    <scope>NUCLEOTIDE SEQUENCE [LARGE SCALE GENOMIC DNA]</scope>
    <source>
        <strain evidence="1 2">cv. Chiifu-401-42</strain>
    </source>
</reference>
<dbReference type="Gramene" id="Bra033048.1">
    <property type="protein sequence ID" value="Bra033048.1-P"/>
    <property type="gene ID" value="Bra033048"/>
</dbReference>
<accession>M4EW64</accession>
<keyword evidence="2" id="KW-1185">Reference proteome</keyword>
<reference evidence="1" key="3">
    <citation type="submission" date="2023-03" db="UniProtKB">
        <authorList>
            <consortium name="EnsemblPlants"/>
        </authorList>
    </citation>
    <scope>IDENTIFICATION</scope>
    <source>
        <strain evidence="1">cv. Chiifu-401-42</strain>
    </source>
</reference>
<dbReference type="HOGENOM" id="CLU_3017066_0_0_1"/>
<name>M4EW64_BRACM</name>
<evidence type="ECO:0000313" key="2">
    <source>
        <dbReference type="Proteomes" id="UP000011750"/>
    </source>
</evidence>